<keyword evidence="5 8" id="KW-0418">Kinase</keyword>
<evidence type="ECO:0000256" key="5">
    <source>
        <dbReference type="ARBA" id="ARBA00022777"/>
    </source>
</evidence>
<dbReference type="GO" id="GO:0005524">
    <property type="term" value="F:ATP binding"/>
    <property type="evidence" value="ECO:0007669"/>
    <property type="project" value="UniProtKB-KW"/>
</dbReference>
<protein>
    <recommendedName>
        <fullName evidence="8 9">Homoserine kinase</fullName>
        <shortName evidence="8">HK</shortName>
        <shortName evidence="8">HSK</shortName>
        <ecNumber evidence="8 9">2.7.1.39</ecNumber>
    </recommendedName>
</protein>
<dbReference type="InterPro" id="IPR011009">
    <property type="entry name" value="Kinase-like_dom_sf"/>
</dbReference>
<dbReference type="UniPathway" id="UPA00050">
    <property type="reaction ID" value="UER00064"/>
</dbReference>
<evidence type="ECO:0000313" key="11">
    <source>
        <dbReference type="EMBL" id="NDY81851.1"/>
    </source>
</evidence>
<keyword evidence="2 8" id="KW-0808">Transferase</keyword>
<dbReference type="GO" id="GO:0004413">
    <property type="term" value="F:homoserine kinase activity"/>
    <property type="evidence" value="ECO:0007669"/>
    <property type="project" value="UniProtKB-UniRule"/>
</dbReference>
<organism evidence="11">
    <name type="scientific">Sheuella amnicola</name>
    <dbReference type="NCBI Taxonomy" id="2707330"/>
    <lineage>
        <taxon>Bacteria</taxon>
        <taxon>Pseudomonadati</taxon>
        <taxon>Pseudomonadota</taxon>
        <taxon>Betaproteobacteria</taxon>
        <taxon>Burkholderiales</taxon>
        <taxon>Alcaligenaceae</taxon>
        <taxon>Sheuella</taxon>
    </lineage>
</organism>
<dbReference type="PANTHER" id="PTHR21064:SF6">
    <property type="entry name" value="AMINOGLYCOSIDE PHOSPHOTRANSFERASE DOMAIN-CONTAINING PROTEIN"/>
    <property type="match status" value="1"/>
</dbReference>
<dbReference type="NCBIfam" id="TIGR00938">
    <property type="entry name" value="thrB_alt"/>
    <property type="match status" value="1"/>
</dbReference>
<dbReference type="Gene3D" id="3.90.1200.10">
    <property type="match status" value="1"/>
</dbReference>
<name>A0A6B2QUL7_9BURK</name>
<dbReference type="InterPro" id="IPR002575">
    <property type="entry name" value="Aminoglycoside_PTrfase"/>
</dbReference>
<proteinExistence type="inferred from homology"/>
<dbReference type="RefSeq" id="WP_163651149.1">
    <property type="nucleotide sequence ID" value="NZ_JAAGRN010000001.1"/>
</dbReference>
<evidence type="ECO:0000256" key="7">
    <source>
        <dbReference type="ARBA" id="ARBA00038240"/>
    </source>
</evidence>
<evidence type="ECO:0000256" key="1">
    <source>
        <dbReference type="ARBA" id="ARBA00022605"/>
    </source>
</evidence>
<keyword evidence="4 8" id="KW-0547">Nucleotide-binding</keyword>
<evidence type="ECO:0000259" key="10">
    <source>
        <dbReference type="Pfam" id="PF01636"/>
    </source>
</evidence>
<keyword evidence="1 8" id="KW-0028">Amino-acid biosynthesis</keyword>
<accession>A0A6B2QUL7</accession>
<dbReference type="AlphaFoldDB" id="A0A6B2QUL7"/>
<comment type="caution">
    <text evidence="11">The sequence shown here is derived from an EMBL/GenBank/DDBJ whole genome shotgun (WGS) entry which is preliminary data.</text>
</comment>
<comment type="catalytic activity">
    <reaction evidence="8">
        <text>L-homoserine + ATP = O-phospho-L-homoserine + ADP + H(+)</text>
        <dbReference type="Rhea" id="RHEA:13985"/>
        <dbReference type="ChEBI" id="CHEBI:15378"/>
        <dbReference type="ChEBI" id="CHEBI:30616"/>
        <dbReference type="ChEBI" id="CHEBI:57476"/>
        <dbReference type="ChEBI" id="CHEBI:57590"/>
        <dbReference type="ChEBI" id="CHEBI:456216"/>
        <dbReference type="EC" id="2.7.1.39"/>
    </reaction>
</comment>
<dbReference type="CDD" id="cd05153">
    <property type="entry name" value="HomoserineK_II"/>
    <property type="match status" value="1"/>
</dbReference>
<dbReference type="Gene3D" id="3.30.200.20">
    <property type="entry name" value="Phosphorylase Kinase, domain 1"/>
    <property type="match status" value="1"/>
</dbReference>
<dbReference type="GO" id="GO:0009088">
    <property type="term" value="P:threonine biosynthetic process"/>
    <property type="evidence" value="ECO:0007669"/>
    <property type="project" value="UniProtKB-UniRule"/>
</dbReference>
<keyword evidence="6 8" id="KW-0067">ATP-binding</keyword>
<dbReference type="EMBL" id="JAAGRN010000001">
    <property type="protein sequence ID" value="NDY81851.1"/>
    <property type="molecule type" value="Genomic_DNA"/>
</dbReference>
<keyword evidence="3 8" id="KW-0791">Threonine biosynthesis</keyword>
<dbReference type="NCBIfam" id="NF003558">
    <property type="entry name" value="PRK05231.1"/>
    <property type="match status" value="1"/>
</dbReference>
<reference evidence="11" key="1">
    <citation type="submission" date="2020-02" db="EMBL/GenBank/DDBJ databases">
        <authorList>
            <person name="Chen W.-M."/>
        </authorList>
    </citation>
    <scope>NUCLEOTIDE SEQUENCE</scope>
    <source>
        <strain evidence="11">NBD-18</strain>
    </source>
</reference>
<dbReference type="Pfam" id="PF01636">
    <property type="entry name" value="APH"/>
    <property type="match status" value="1"/>
</dbReference>
<comment type="pathway">
    <text evidence="8">Amino-acid biosynthesis; L-threonine biosynthesis; L-threonine from L-aspartate: step 4/5.</text>
</comment>
<evidence type="ECO:0000256" key="9">
    <source>
        <dbReference type="NCBIfam" id="TIGR00938"/>
    </source>
</evidence>
<feature type="domain" description="Aminoglycoside phosphotransferase" evidence="10">
    <location>
        <begin position="27"/>
        <end position="261"/>
    </location>
</feature>
<evidence type="ECO:0000256" key="6">
    <source>
        <dbReference type="ARBA" id="ARBA00022840"/>
    </source>
</evidence>
<dbReference type="HAMAP" id="MF_00301">
    <property type="entry name" value="Homoser_kinase_2"/>
    <property type="match status" value="1"/>
</dbReference>
<dbReference type="SUPFAM" id="SSF56112">
    <property type="entry name" value="Protein kinase-like (PK-like)"/>
    <property type="match status" value="1"/>
</dbReference>
<dbReference type="InterPro" id="IPR005280">
    <property type="entry name" value="Homoserine_kinase_II"/>
</dbReference>
<evidence type="ECO:0000256" key="2">
    <source>
        <dbReference type="ARBA" id="ARBA00022679"/>
    </source>
</evidence>
<gene>
    <name evidence="8" type="primary">thrB</name>
    <name evidence="11" type="ORF">G3I67_01270</name>
</gene>
<evidence type="ECO:0000256" key="4">
    <source>
        <dbReference type="ARBA" id="ARBA00022741"/>
    </source>
</evidence>
<evidence type="ECO:0000256" key="8">
    <source>
        <dbReference type="HAMAP-Rule" id="MF_00301"/>
    </source>
</evidence>
<comment type="similarity">
    <text evidence="7 8">Belongs to the pseudomonas-type ThrB family.</text>
</comment>
<dbReference type="PANTHER" id="PTHR21064">
    <property type="entry name" value="AMINOGLYCOSIDE PHOSPHOTRANSFERASE DOMAIN-CONTAINING PROTEIN-RELATED"/>
    <property type="match status" value="1"/>
</dbReference>
<evidence type="ECO:0000256" key="3">
    <source>
        <dbReference type="ARBA" id="ARBA00022697"/>
    </source>
</evidence>
<sequence length="325" mass="37109">MAVFTSVSEDEAREFLKLYDVGELLSLRGISSGIENTNYFLTTTKAEYVLTLFEVLTQAQLPFYIELMHHLADRNIPVPHPQTRKDGARLSTLNGKPAAIVTKLPGSYEPNPGIRHCELAGTTLARAHLAGNDFPIKQPNLRGYAWWEQTAPIVMPFLDIEKRDLLQKSLIEQRNIVQTREWASLPAGPSHCDLFRDNVLFAGSHNLPEMGGLIDFYFAGWDKWIFDVAVCVNDWCIDHKQGKLIPELVQAWVSAYAHIRPFTDEEIKLWPVVLRAAALRFWLSRLYDFHLPRPAQTLKAHDPSHFERVLKARYADPIPALHKDY</sequence>
<dbReference type="InterPro" id="IPR050249">
    <property type="entry name" value="Pseudomonas-type_ThrB"/>
</dbReference>
<dbReference type="EC" id="2.7.1.39" evidence="8 9"/>